<dbReference type="GO" id="GO:0008233">
    <property type="term" value="F:peptidase activity"/>
    <property type="evidence" value="ECO:0007669"/>
    <property type="project" value="UniProtKB-KW"/>
</dbReference>
<dbReference type="GO" id="GO:0006508">
    <property type="term" value="P:proteolysis"/>
    <property type="evidence" value="ECO:0007669"/>
    <property type="project" value="UniProtKB-KW"/>
</dbReference>
<proteinExistence type="predicted"/>
<feature type="non-terminal residue" evidence="5">
    <location>
        <position position="102"/>
    </location>
</feature>
<evidence type="ECO:0000313" key="4">
    <source>
        <dbReference type="EMBL" id="CDP90336.1"/>
    </source>
</evidence>
<keyword evidence="5" id="KW-0378">Hydrolase</keyword>
<feature type="non-terminal residue" evidence="5">
    <location>
        <position position="1"/>
    </location>
</feature>
<dbReference type="EMBL" id="HG977128">
    <property type="protein sequence ID" value="CDP90337.1"/>
    <property type="molecule type" value="Genomic_DNA"/>
</dbReference>
<accession>A0A0G4DI12</accession>
<evidence type="ECO:0000313" key="6">
    <source>
        <dbReference type="EMBL" id="CDP90338.1"/>
    </source>
</evidence>
<dbReference type="EMBL" id="HG977125">
    <property type="protein sequence ID" value="CDP90334.1"/>
    <property type="molecule type" value="Genomic_DNA"/>
</dbReference>
<evidence type="ECO:0000313" key="2">
    <source>
        <dbReference type="EMBL" id="CDP90334.1"/>
    </source>
</evidence>
<gene>
    <name evidence="5" type="primary">aspA</name>
</gene>
<feature type="region of interest" description="Disordered" evidence="1">
    <location>
        <begin position="1"/>
        <end position="102"/>
    </location>
</feature>
<reference evidence="5" key="1">
    <citation type="submission" date="2014-04" db="EMBL/GenBank/DDBJ databases">
        <title>Distribution of 13 virulence genes among clinical and environmental Aeromonas spp. in Western Australia.</title>
        <authorList>
            <person name="Aravena-Roman M."/>
            <person name="Inglis T.J.J."/>
            <person name="Riley T.V."/>
            <person name="Chang B."/>
        </authorList>
    </citation>
    <scope>NUCLEOTIDE SEQUENCE</scope>
    <source>
        <strain evidence="6">149</strain>
        <strain evidence="3">261</strain>
        <strain evidence="2">34</strain>
        <strain evidence="4">69</strain>
        <strain evidence="5">84</strain>
        <strain evidence="7">92</strain>
    </source>
</reference>
<dbReference type="EMBL" id="HG977129">
    <property type="protein sequence ID" value="CDP90338.1"/>
    <property type="molecule type" value="Genomic_DNA"/>
</dbReference>
<evidence type="ECO:0000313" key="7">
    <source>
        <dbReference type="EMBL" id="CDP90339.1"/>
    </source>
</evidence>
<dbReference type="AlphaFoldDB" id="A0A0G4DI12"/>
<dbReference type="EMBL" id="HG977126">
    <property type="protein sequence ID" value="CDP90335.1"/>
    <property type="molecule type" value="Genomic_DNA"/>
</dbReference>
<sequence>RPGHRPPGLGRQCAPRLKKRGHRQQRPYPDRSGQCPRHLGLRPDRGGRQRHRHSGGGPPRPTAGVQPAGRAQQAAAERLDLCAGRQHSHRRQPRLQPELRMS</sequence>
<evidence type="ECO:0000313" key="5">
    <source>
        <dbReference type="EMBL" id="CDP90337.1"/>
    </source>
</evidence>
<name>A0A0G4DI12_AERHY</name>
<organism evidence="5">
    <name type="scientific">Aeromonas hydrophila</name>
    <dbReference type="NCBI Taxonomy" id="644"/>
    <lineage>
        <taxon>Bacteria</taxon>
        <taxon>Pseudomonadati</taxon>
        <taxon>Pseudomonadota</taxon>
        <taxon>Gammaproteobacteria</taxon>
        <taxon>Aeromonadales</taxon>
        <taxon>Aeromonadaceae</taxon>
        <taxon>Aeromonas</taxon>
    </lineage>
</organism>
<dbReference type="EMBL" id="HG977127">
    <property type="protein sequence ID" value="CDP90336.1"/>
    <property type="molecule type" value="Genomic_DNA"/>
</dbReference>
<protein>
    <submittedName>
        <fullName evidence="5">Serine protease</fullName>
    </submittedName>
</protein>
<evidence type="ECO:0000313" key="3">
    <source>
        <dbReference type="EMBL" id="CDP90335.1"/>
    </source>
</evidence>
<dbReference type="EMBL" id="HG977130">
    <property type="protein sequence ID" value="CDP90339.1"/>
    <property type="molecule type" value="Genomic_DNA"/>
</dbReference>
<evidence type="ECO:0000256" key="1">
    <source>
        <dbReference type="SAM" id="MobiDB-lite"/>
    </source>
</evidence>
<feature type="compositionally biased region" description="Basic residues" evidence="1">
    <location>
        <begin position="16"/>
        <end position="25"/>
    </location>
</feature>
<keyword evidence="5" id="KW-0645">Protease</keyword>